<dbReference type="PANTHER" id="PTHR24339:SF68">
    <property type="entry name" value="HOMEOBOX PROTEIN NOTOCHORD"/>
    <property type="match status" value="1"/>
</dbReference>
<dbReference type="SMART" id="SM00389">
    <property type="entry name" value="HOX"/>
    <property type="match status" value="1"/>
</dbReference>
<dbReference type="FunCoup" id="A0A1S3WC60">
    <property type="interactions" value="10"/>
</dbReference>
<dbReference type="PANTHER" id="PTHR24339">
    <property type="entry name" value="HOMEOBOX PROTEIN EMX-RELATED"/>
    <property type="match status" value="1"/>
</dbReference>
<keyword evidence="4 5" id="KW-0539">Nucleus</keyword>
<comment type="subcellular location">
    <subcellularLocation>
        <location evidence="1 5 6">Nucleus</location>
    </subcellularLocation>
</comment>
<name>A0A1S3WC60_ERIEU</name>
<dbReference type="InterPro" id="IPR001356">
    <property type="entry name" value="HD"/>
</dbReference>
<dbReference type="eggNOG" id="KOG0843">
    <property type="taxonomic scope" value="Eukaryota"/>
</dbReference>
<evidence type="ECO:0000256" key="4">
    <source>
        <dbReference type="ARBA" id="ARBA00023242"/>
    </source>
</evidence>
<dbReference type="OrthoDB" id="6159439at2759"/>
<feature type="compositionally biased region" description="Basic and acidic residues" evidence="7">
    <location>
        <begin position="233"/>
        <end position="244"/>
    </location>
</feature>
<dbReference type="InterPro" id="IPR000047">
    <property type="entry name" value="HTH_motif"/>
</dbReference>
<dbReference type="InterPro" id="IPR050877">
    <property type="entry name" value="EMX-VAX-Noto_Homeobox_TFs"/>
</dbReference>
<feature type="region of interest" description="Disordered" evidence="7">
    <location>
        <begin position="1"/>
        <end position="44"/>
    </location>
</feature>
<evidence type="ECO:0000256" key="5">
    <source>
        <dbReference type="PROSITE-ProRule" id="PRU00108"/>
    </source>
</evidence>
<dbReference type="InterPro" id="IPR009057">
    <property type="entry name" value="Homeodomain-like_sf"/>
</dbReference>
<dbReference type="GeneID" id="103114074"/>
<dbReference type="Gene3D" id="1.10.10.60">
    <property type="entry name" value="Homeodomain-like"/>
    <property type="match status" value="1"/>
</dbReference>
<dbReference type="GO" id="GO:0005634">
    <property type="term" value="C:nucleus"/>
    <property type="evidence" value="ECO:0007669"/>
    <property type="project" value="UniProtKB-SubCell"/>
</dbReference>
<dbReference type="InParanoid" id="A0A1S3WC60"/>
<evidence type="ECO:0000256" key="7">
    <source>
        <dbReference type="SAM" id="MobiDB-lite"/>
    </source>
</evidence>
<dbReference type="PRINTS" id="PR00031">
    <property type="entry name" value="HTHREPRESSR"/>
</dbReference>
<dbReference type="PROSITE" id="PS50071">
    <property type="entry name" value="HOMEOBOX_2"/>
    <property type="match status" value="1"/>
</dbReference>
<dbReference type="GO" id="GO:0007420">
    <property type="term" value="P:brain development"/>
    <property type="evidence" value="ECO:0007669"/>
    <property type="project" value="TreeGrafter"/>
</dbReference>
<dbReference type="SUPFAM" id="SSF46689">
    <property type="entry name" value="Homeodomain-like"/>
    <property type="match status" value="1"/>
</dbReference>
<feature type="domain" description="Homeobox" evidence="8">
    <location>
        <begin position="151"/>
        <end position="211"/>
    </location>
</feature>
<evidence type="ECO:0000256" key="6">
    <source>
        <dbReference type="RuleBase" id="RU000682"/>
    </source>
</evidence>
<dbReference type="CTD" id="344022"/>
<evidence type="ECO:0000256" key="3">
    <source>
        <dbReference type="ARBA" id="ARBA00023155"/>
    </source>
</evidence>
<reference evidence="10" key="1">
    <citation type="submission" date="2025-08" db="UniProtKB">
        <authorList>
            <consortium name="RefSeq"/>
        </authorList>
    </citation>
    <scope>IDENTIFICATION</scope>
</reference>
<dbReference type="GO" id="GO:0030182">
    <property type="term" value="P:neuron differentiation"/>
    <property type="evidence" value="ECO:0007669"/>
    <property type="project" value="TreeGrafter"/>
</dbReference>
<keyword evidence="3 5" id="KW-0371">Homeobox</keyword>
<protein>
    <submittedName>
        <fullName evidence="10">Homeobox protein notochord</fullName>
    </submittedName>
</protein>
<evidence type="ECO:0000313" key="10">
    <source>
        <dbReference type="RefSeq" id="XP_016043907.2"/>
    </source>
</evidence>
<dbReference type="RefSeq" id="XP_016043907.2">
    <property type="nucleotide sequence ID" value="XM_016188421.2"/>
</dbReference>
<accession>A0A1S3WC60</accession>
<dbReference type="CDD" id="cd00086">
    <property type="entry name" value="homeodomain"/>
    <property type="match status" value="1"/>
</dbReference>
<keyword evidence="9" id="KW-1185">Reference proteome</keyword>
<dbReference type="Pfam" id="PF00046">
    <property type="entry name" value="Homeodomain"/>
    <property type="match status" value="1"/>
</dbReference>
<dbReference type="Proteomes" id="UP001652624">
    <property type="component" value="Chromosome 3"/>
</dbReference>
<feature type="region of interest" description="Disordered" evidence="7">
    <location>
        <begin position="217"/>
        <end position="244"/>
    </location>
</feature>
<feature type="compositionally biased region" description="Low complexity" evidence="7">
    <location>
        <begin position="217"/>
        <end position="227"/>
    </location>
</feature>
<evidence type="ECO:0000313" key="9">
    <source>
        <dbReference type="Proteomes" id="UP001652624"/>
    </source>
</evidence>
<keyword evidence="2 5" id="KW-0238">DNA-binding</keyword>
<evidence type="ECO:0000256" key="2">
    <source>
        <dbReference type="ARBA" id="ARBA00023125"/>
    </source>
</evidence>
<evidence type="ECO:0000259" key="8">
    <source>
        <dbReference type="PROSITE" id="PS50071"/>
    </source>
</evidence>
<gene>
    <name evidence="10" type="primary">NOTO</name>
</gene>
<evidence type="ECO:0000256" key="1">
    <source>
        <dbReference type="ARBA" id="ARBA00004123"/>
    </source>
</evidence>
<organism evidence="9 10">
    <name type="scientific">Erinaceus europaeus</name>
    <name type="common">Western European hedgehog</name>
    <dbReference type="NCBI Taxonomy" id="9365"/>
    <lineage>
        <taxon>Eukaryota</taxon>
        <taxon>Metazoa</taxon>
        <taxon>Chordata</taxon>
        <taxon>Craniata</taxon>
        <taxon>Vertebrata</taxon>
        <taxon>Euteleostomi</taxon>
        <taxon>Mammalia</taxon>
        <taxon>Eutheria</taxon>
        <taxon>Laurasiatheria</taxon>
        <taxon>Eulipotyphla</taxon>
        <taxon>Erinaceidae</taxon>
        <taxon>Erinaceinae</taxon>
        <taxon>Erinaceus</taxon>
    </lineage>
</organism>
<dbReference type="AlphaFoldDB" id="A0A1S3WC60"/>
<sequence length="244" mass="26590">MACREPRGSPPPAPTGADIQAPPAGCSSADPDSPGPPRRLASSFSVEALLARPGPRAPAGSSQQVPCAAPLLPAARCQSPALALPWPGPETPPPAYLSVGPCLLCLQPPVLWPGFWGLPSLGATGLELAHYPGLQDPPYWALHKDHQDIERPPKRVRVMFNLKQLEELEKVFAQQHNLVGKKRAQLAARLNLTENQVRVWFQNRRVKYQKQQRLELLSTSTMTETPLNSSDTSIKRDGESRVDS</sequence>
<proteinExistence type="predicted"/>
<dbReference type="GO" id="GO:0000978">
    <property type="term" value="F:RNA polymerase II cis-regulatory region sequence-specific DNA binding"/>
    <property type="evidence" value="ECO:0007669"/>
    <property type="project" value="TreeGrafter"/>
</dbReference>
<feature type="DNA-binding region" description="Homeobox" evidence="5">
    <location>
        <begin position="153"/>
        <end position="212"/>
    </location>
</feature>
<dbReference type="GO" id="GO:0000981">
    <property type="term" value="F:DNA-binding transcription factor activity, RNA polymerase II-specific"/>
    <property type="evidence" value="ECO:0007669"/>
    <property type="project" value="TreeGrafter"/>
</dbReference>